<dbReference type="SMART" id="SM00955">
    <property type="entry name" value="RNB"/>
    <property type="match status" value="1"/>
</dbReference>
<dbReference type="InterPro" id="IPR012340">
    <property type="entry name" value="NA-bd_OB-fold"/>
</dbReference>
<evidence type="ECO:0000313" key="11">
    <source>
        <dbReference type="Proteomes" id="UP000250242"/>
    </source>
</evidence>
<feature type="active site" description="Proton acceptor" evidence="8">
    <location>
        <position position="738"/>
    </location>
</feature>
<dbReference type="GO" id="GO:0019632">
    <property type="term" value="P:shikimate metabolic process"/>
    <property type="evidence" value="ECO:0007669"/>
    <property type="project" value="InterPro"/>
</dbReference>
<dbReference type="GO" id="GO:0005829">
    <property type="term" value="C:cytosol"/>
    <property type="evidence" value="ECO:0007669"/>
    <property type="project" value="TreeGrafter"/>
</dbReference>
<dbReference type="Pfam" id="PF18317">
    <property type="entry name" value="SDH_C"/>
    <property type="match status" value="1"/>
</dbReference>
<dbReference type="GO" id="GO:0008652">
    <property type="term" value="P:amino acid biosynthetic process"/>
    <property type="evidence" value="ECO:0007669"/>
    <property type="project" value="UniProtKB-KW"/>
</dbReference>
<evidence type="ECO:0000256" key="4">
    <source>
        <dbReference type="ARBA" id="ARBA00022857"/>
    </source>
</evidence>
<dbReference type="InterPro" id="IPR022893">
    <property type="entry name" value="Shikimate_DH_fam"/>
</dbReference>
<keyword evidence="3 8" id="KW-0028">Amino-acid biosynthesis</keyword>
<protein>
    <recommendedName>
        <fullName evidence="2 8">Shikimate dehydrogenase (NADP(+))</fullName>
        <shortName evidence="8">SDH</shortName>
        <ecNumber evidence="2 8">1.1.1.25</ecNumber>
    </recommendedName>
</protein>
<dbReference type="GO" id="GO:0004540">
    <property type="term" value="F:RNA nuclease activity"/>
    <property type="evidence" value="ECO:0007669"/>
    <property type="project" value="InterPro"/>
</dbReference>
<dbReference type="Pfam" id="PF01488">
    <property type="entry name" value="Shikimate_DH"/>
    <property type="match status" value="1"/>
</dbReference>
<sequence>MNVIFEESGQFKVARILSETEANYQIELSTGKRSKLKRSHVIFEFDKAPCTLSELIPTAENLAAEMDPAFLWEFAPPEDFRAEDLAEDYYGHEPSLIEKLALLVRLHGSPVYFHRRGKGLYKAAPPDILEAALAAIEKKRLQEELQAQWVESLVNFQIPDAMREDLNTFLSHPNKNTMAWKAFESALSRSGLGIKEMLLKLGVYQDELAITLASFCEKFLPKGYEAPELAIPSLPELPIAEVEAYSIDNDSTTEIDDAFSIKQIADDTYQFGVHIAAPALAVSKDSELDLAARKRMSTIYLPGKKITMQSAALVDAFSLNAGAIKPCISLYVVADLSTGDIISEESKIESIYIKENLRLSQFDEALLSRENLTDESVDMPYAFLLRPLWRLSQHLSAKRDELRGYPEKHQGLEFSVELAGDWRDQNAKVQLIPRRRDNPLDLMIGEMMIFTNVVWSGMLSRLKVPGIFRTQQFGRAKQSSHPVAHQSMGVPQYAWMTSPLRRYVDLLNQQQLISAINHGVSAPLVAPYKPKDLDLLKIMTQFDTLIQQWRHFQDSMERFWSLRWLQQQGITEAEAKVLRDDVVRLINAPLSLTVSDMPAYERGTLVKIKIDGINLLKLKANAHFLEFIAAPEIDDAATDEDEELFDDALDEALDGDTLNGVTASEIDPEAAAETVRCAVFGYPIAQSLSPTLHAIAASHCGLQLRYDKVEVKPEDFVATVQQFFADGGRGLNITIPFKLEAFELAKNHLSERAKAAQAVNTLWSEEGEIHGDNTDGIGLVNDIQSHGHTIQGKRILLIGAGGAARGTLLPLLTAGCVALHIANRTASKAQTLAEQAQALDKNDTAISASALDDIPGQWDIVINASASSLEDAPLAIPATIFADNALAYDMVYRPSGSTAFLEQSKRLDAKHVLDGLGMLVAQGMESFRIWHGVEVDATQVLRELRQSIQAKQQS</sequence>
<dbReference type="GO" id="GO:0003723">
    <property type="term" value="F:RNA binding"/>
    <property type="evidence" value="ECO:0007669"/>
    <property type="project" value="InterPro"/>
</dbReference>
<feature type="binding site" evidence="8">
    <location>
        <position position="922"/>
    </location>
    <ligand>
        <name>shikimate</name>
        <dbReference type="ChEBI" id="CHEBI:36208"/>
    </ligand>
</feature>
<evidence type="ECO:0000256" key="6">
    <source>
        <dbReference type="ARBA" id="ARBA00023141"/>
    </source>
</evidence>
<gene>
    <name evidence="8 10" type="primary">aroE</name>
    <name evidence="10" type="ORF">NCTC11009_00788</name>
</gene>
<dbReference type="PANTHER" id="PTHR21089:SF1">
    <property type="entry name" value="BIFUNCTIONAL 3-DEHYDROQUINATE DEHYDRATASE_SHIKIMATE DEHYDROGENASE, CHLOROPLASTIC"/>
    <property type="match status" value="1"/>
</dbReference>
<keyword evidence="4 8" id="KW-0521">NADP</keyword>
<dbReference type="InterPro" id="IPR001900">
    <property type="entry name" value="RNase_II/R"/>
</dbReference>
<feature type="binding site" evidence="8">
    <location>
        <position position="892"/>
    </location>
    <ligand>
        <name>shikimate</name>
        <dbReference type="ChEBI" id="CHEBI:36208"/>
    </ligand>
</feature>
<dbReference type="GO" id="GO:0004764">
    <property type="term" value="F:shikimate 3-dehydrogenase (NADP+) activity"/>
    <property type="evidence" value="ECO:0007669"/>
    <property type="project" value="UniProtKB-UniRule"/>
</dbReference>
<organism evidence="10 11">
    <name type="scientific">Oligella urethralis</name>
    <dbReference type="NCBI Taxonomy" id="90245"/>
    <lineage>
        <taxon>Bacteria</taxon>
        <taxon>Pseudomonadati</taxon>
        <taxon>Pseudomonadota</taxon>
        <taxon>Betaproteobacteria</taxon>
        <taxon>Burkholderiales</taxon>
        <taxon>Alcaligenaceae</taxon>
        <taxon>Oligella</taxon>
    </lineage>
</organism>
<feature type="binding site" evidence="8">
    <location>
        <position position="775"/>
    </location>
    <ligand>
        <name>shikimate</name>
        <dbReference type="ChEBI" id="CHEBI:36208"/>
    </ligand>
</feature>
<evidence type="ECO:0000256" key="2">
    <source>
        <dbReference type="ARBA" id="ARBA00012962"/>
    </source>
</evidence>
<keyword evidence="6 8" id="KW-0057">Aromatic amino acid biosynthesis</keyword>
<comment type="subunit">
    <text evidence="8">Homodimer.</text>
</comment>
<evidence type="ECO:0000256" key="8">
    <source>
        <dbReference type="HAMAP-Rule" id="MF_00222"/>
    </source>
</evidence>
<dbReference type="InterPro" id="IPR013708">
    <property type="entry name" value="Shikimate_DH-bd_N"/>
</dbReference>
<dbReference type="RefSeq" id="WP_113062336.1">
    <property type="nucleotide sequence ID" value="NZ_UATH01000001.1"/>
</dbReference>
<comment type="similarity">
    <text evidence="8">Belongs to the shikimate dehydrogenase family.</text>
</comment>
<dbReference type="CDD" id="cd01065">
    <property type="entry name" value="NAD_bind_Shikimate_DH"/>
    <property type="match status" value="1"/>
</dbReference>
<reference evidence="10 11" key="1">
    <citation type="submission" date="2018-06" db="EMBL/GenBank/DDBJ databases">
        <authorList>
            <consortium name="Pathogen Informatics"/>
            <person name="Doyle S."/>
        </authorList>
    </citation>
    <scope>NUCLEOTIDE SEQUENCE [LARGE SCALE GENOMIC DNA]</scope>
    <source>
        <strain evidence="10 11">NCTC11009</strain>
    </source>
</reference>
<evidence type="ECO:0000259" key="9">
    <source>
        <dbReference type="SMART" id="SM00955"/>
    </source>
</evidence>
<feature type="binding site" evidence="8">
    <location>
        <position position="751"/>
    </location>
    <ligand>
        <name>NADP(+)</name>
        <dbReference type="ChEBI" id="CHEBI:58349"/>
    </ligand>
</feature>
<feature type="binding site" evidence="8">
    <location>
        <begin position="823"/>
        <end position="828"/>
    </location>
    <ligand>
        <name>NADP(+)</name>
        <dbReference type="ChEBI" id="CHEBI:58349"/>
    </ligand>
</feature>
<dbReference type="GO" id="GO:0009423">
    <property type="term" value="P:chorismate biosynthetic process"/>
    <property type="evidence" value="ECO:0007669"/>
    <property type="project" value="UniProtKB-UniRule"/>
</dbReference>
<dbReference type="GO" id="GO:0009073">
    <property type="term" value="P:aromatic amino acid family biosynthetic process"/>
    <property type="evidence" value="ECO:0007669"/>
    <property type="project" value="UniProtKB-KW"/>
</dbReference>
<dbReference type="HAMAP" id="MF_00222">
    <property type="entry name" value="Shikimate_DH_AroE"/>
    <property type="match status" value="1"/>
</dbReference>
<evidence type="ECO:0000313" key="10">
    <source>
        <dbReference type="EMBL" id="SPY07577.1"/>
    </source>
</evidence>
<dbReference type="InterPro" id="IPR011342">
    <property type="entry name" value="Shikimate_DH"/>
</dbReference>
<dbReference type="UniPathway" id="UPA00053">
    <property type="reaction ID" value="UER00087"/>
</dbReference>
<dbReference type="NCBIfam" id="TIGR00507">
    <property type="entry name" value="aroE"/>
    <property type="match status" value="1"/>
</dbReference>
<dbReference type="AlphaFoldDB" id="A0A2X1UK75"/>
<dbReference type="Gene3D" id="3.40.50.720">
    <property type="entry name" value="NAD(P)-binding Rossmann-like Domain"/>
    <property type="match status" value="1"/>
</dbReference>
<evidence type="ECO:0000256" key="7">
    <source>
        <dbReference type="ARBA" id="ARBA00049442"/>
    </source>
</evidence>
<feature type="binding site" evidence="8">
    <location>
        <position position="890"/>
    </location>
    <ligand>
        <name>NADP(+)</name>
        <dbReference type="ChEBI" id="CHEBI:58349"/>
    </ligand>
</feature>
<feature type="binding site" evidence="8">
    <location>
        <position position="915"/>
    </location>
    <ligand>
        <name>NADP(+)</name>
        <dbReference type="ChEBI" id="CHEBI:58349"/>
    </ligand>
</feature>
<evidence type="ECO:0000256" key="5">
    <source>
        <dbReference type="ARBA" id="ARBA00023002"/>
    </source>
</evidence>
<dbReference type="GO" id="GO:0050661">
    <property type="term" value="F:NADP binding"/>
    <property type="evidence" value="ECO:0007669"/>
    <property type="project" value="InterPro"/>
</dbReference>
<comment type="catalytic activity">
    <reaction evidence="7 8">
        <text>shikimate + NADP(+) = 3-dehydroshikimate + NADPH + H(+)</text>
        <dbReference type="Rhea" id="RHEA:17737"/>
        <dbReference type="ChEBI" id="CHEBI:15378"/>
        <dbReference type="ChEBI" id="CHEBI:16630"/>
        <dbReference type="ChEBI" id="CHEBI:36208"/>
        <dbReference type="ChEBI" id="CHEBI:57783"/>
        <dbReference type="ChEBI" id="CHEBI:58349"/>
        <dbReference type="EC" id="1.1.1.25"/>
    </reaction>
</comment>
<dbReference type="InterPro" id="IPR041121">
    <property type="entry name" value="SDH_C"/>
</dbReference>
<dbReference type="SUPFAM" id="SSF50249">
    <property type="entry name" value="Nucleic acid-binding proteins"/>
    <property type="match status" value="1"/>
</dbReference>
<dbReference type="Pfam" id="PF08501">
    <property type="entry name" value="Shikimate_dh_N"/>
    <property type="match status" value="1"/>
</dbReference>
<dbReference type="SUPFAM" id="SSF53223">
    <property type="entry name" value="Aminoacid dehydrogenase-like, N-terminal domain"/>
    <property type="match status" value="1"/>
</dbReference>
<feature type="binding site" evidence="8">
    <location>
        <begin position="799"/>
        <end position="803"/>
    </location>
    <ligand>
        <name>NADP(+)</name>
        <dbReference type="ChEBI" id="CHEBI:58349"/>
    </ligand>
</feature>
<dbReference type="PANTHER" id="PTHR21089">
    <property type="entry name" value="SHIKIMATE DEHYDROGENASE"/>
    <property type="match status" value="1"/>
</dbReference>
<comment type="pathway">
    <text evidence="1 8">Metabolic intermediate biosynthesis; chorismate biosynthesis; chorismate from D-erythrose 4-phosphate and phosphoenolpyruvate: step 4/7.</text>
</comment>
<dbReference type="SUPFAM" id="SSF51735">
    <property type="entry name" value="NAD(P)-binding Rossmann-fold domains"/>
    <property type="match status" value="1"/>
</dbReference>
<feature type="binding site" evidence="8">
    <location>
        <begin position="687"/>
        <end position="689"/>
    </location>
    <ligand>
        <name>shikimate</name>
        <dbReference type="ChEBI" id="CHEBI:36208"/>
    </ligand>
</feature>
<keyword evidence="5 8" id="KW-0560">Oxidoreductase</keyword>
<evidence type="ECO:0000256" key="1">
    <source>
        <dbReference type="ARBA" id="ARBA00004871"/>
    </source>
</evidence>
<accession>A0A2X1UK75</accession>
<feature type="domain" description="RNB" evidence="9">
    <location>
        <begin position="236"/>
        <end position="518"/>
    </location>
</feature>
<evidence type="ECO:0000256" key="3">
    <source>
        <dbReference type="ARBA" id="ARBA00022605"/>
    </source>
</evidence>
<dbReference type="Pfam" id="PF00773">
    <property type="entry name" value="RNB"/>
    <property type="match status" value="2"/>
</dbReference>
<dbReference type="Gene3D" id="3.40.50.10860">
    <property type="entry name" value="Leucine Dehydrogenase, chain A, domain 1"/>
    <property type="match status" value="1"/>
</dbReference>
<feature type="binding site" evidence="8">
    <location>
        <position position="760"/>
    </location>
    <ligand>
        <name>shikimate</name>
        <dbReference type="ChEBI" id="CHEBI:36208"/>
    </ligand>
</feature>
<name>A0A2X1UK75_9BURK</name>
<dbReference type="FunFam" id="3.40.50.10860:FF:000006">
    <property type="entry name" value="Shikimate dehydrogenase (NADP(+))"/>
    <property type="match status" value="1"/>
</dbReference>
<dbReference type="NCBIfam" id="NF001310">
    <property type="entry name" value="PRK00258.1-2"/>
    <property type="match status" value="1"/>
</dbReference>
<proteinExistence type="inferred from homology"/>
<dbReference type="EMBL" id="UATH01000001">
    <property type="protein sequence ID" value="SPY07577.1"/>
    <property type="molecule type" value="Genomic_DNA"/>
</dbReference>
<feature type="binding site" evidence="8">
    <location>
        <position position="734"/>
    </location>
    <ligand>
        <name>shikimate</name>
        <dbReference type="ChEBI" id="CHEBI:36208"/>
    </ligand>
</feature>
<dbReference type="Proteomes" id="UP000250242">
    <property type="component" value="Unassembled WGS sequence"/>
</dbReference>
<dbReference type="InterPro" id="IPR036291">
    <property type="entry name" value="NAD(P)-bd_dom_sf"/>
</dbReference>
<dbReference type="InterPro" id="IPR046346">
    <property type="entry name" value="Aminoacid_DH-like_N_sf"/>
</dbReference>
<dbReference type="EC" id="1.1.1.25" evidence="2 8"/>
<dbReference type="InterPro" id="IPR006151">
    <property type="entry name" value="Shikm_DH/Glu-tRNA_Rdtase"/>
</dbReference>
<comment type="function">
    <text evidence="8">Involved in the biosynthesis of the chorismate, which leads to the biosynthesis of aromatic amino acids. Catalyzes the reversible NADPH linked reduction of 3-dehydroshikimate (DHSA) to yield shikimate (SA).</text>
</comment>